<dbReference type="EMBL" id="BGPR01002760">
    <property type="protein sequence ID" value="GBM78551.1"/>
    <property type="molecule type" value="Genomic_DNA"/>
</dbReference>
<reference evidence="1 2" key="1">
    <citation type="journal article" date="2019" name="Sci. Rep.">
        <title>Orb-weaving spider Araneus ventricosus genome elucidates the spidroin gene catalogue.</title>
        <authorList>
            <person name="Kono N."/>
            <person name="Nakamura H."/>
            <person name="Ohtoshi R."/>
            <person name="Moran D.A.P."/>
            <person name="Shinohara A."/>
            <person name="Yoshida Y."/>
            <person name="Fujiwara M."/>
            <person name="Mori M."/>
            <person name="Tomita M."/>
            <person name="Arakawa K."/>
        </authorList>
    </citation>
    <scope>NUCLEOTIDE SEQUENCE [LARGE SCALE GENOMIC DNA]</scope>
</reference>
<gene>
    <name evidence="1" type="ORF">AVEN_211849_1</name>
</gene>
<proteinExistence type="predicted"/>
<dbReference type="AlphaFoldDB" id="A0A4Y2IL39"/>
<protein>
    <submittedName>
        <fullName evidence="1">Uncharacterized protein</fullName>
    </submittedName>
</protein>
<evidence type="ECO:0000313" key="2">
    <source>
        <dbReference type="Proteomes" id="UP000499080"/>
    </source>
</evidence>
<evidence type="ECO:0000313" key="1">
    <source>
        <dbReference type="EMBL" id="GBM78551.1"/>
    </source>
</evidence>
<keyword evidence="2" id="KW-1185">Reference proteome</keyword>
<name>A0A4Y2IL39_ARAVE</name>
<accession>A0A4Y2IL39</accession>
<comment type="caution">
    <text evidence="1">The sequence shown here is derived from an EMBL/GenBank/DDBJ whole genome shotgun (WGS) entry which is preliminary data.</text>
</comment>
<sequence length="195" mass="22357">MHSQQIPCAPLLLNLPHLRNLLLKMDSPVSFSSHVAHDGLVVRSRYRGRRFPGSKTNSTSTEDPPCMGLLHAKSYVVVKRPILVSEVWRGDAVAQYLSLRALKQHRIDSKESSHCLRQRKVIHNDLKTDLVLNYMKTISKTVFEKLPHICNELHQLPPYDPTAESPRKRPRTVLDCTFENAPKVKRRQDISTLDH</sequence>
<dbReference type="Proteomes" id="UP000499080">
    <property type="component" value="Unassembled WGS sequence"/>
</dbReference>
<organism evidence="1 2">
    <name type="scientific">Araneus ventricosus</name>
    <name type="common">Orbweaver spider</name>
    <name type="synonym">Epeira ventricosa</name>
    <dbReference type="NCBI Taxonomy" id="182803"/>
    <lineage>
        <taxon>Eukaryota</taxon>
        <taxon>Metazoa</taxon>
        <taxon>Ecdysozoa</taxon>
        <taxon>Arthropoda</taxon>
        <taxon>Chelicerata</taxon>
        <taxon>Arachnida</taxon>
        <taxon>Araneae</taxon>
        <taxon>Araneomorphae</taxon>
        <taxon>Entelegynae</taxon>
        <taxon>Araneoidea</taxon>
        <taxon>Araneidae</taxon>
        <taxon>Araneus</taxon>
    </lineage>
</organism>